<dbReference type="PANTHER" id="PTHR47182:SF3">
    <property type="entry name" value="CELL WALL ALPHA-1,3-GLUCAN SYNTHASE MOK14"/>
    <property type="match status" value="1"/>
</dbReference>
<dbReference type="Proteomes" id="UP001642464">
    <property type="component" value="Unassembled WGS sequence"/>
</dbReference>
<dbReference type="InterPro" id="IPR017853">
    <property type="entry name" value="GH"/>
</dbReference>
<name>A0ABP0QKE0_9DINO</name>
<sequence length="496" mass="57291">MDGRLITDRFADGDPSNNELRYGGFDVRDMTFRHGGDFRGLRLGAAQGGGGKRRMVEIRRKIEVEEVCRYEENGNGYNSYHQYSQLDFTLLDQRLGTKEELRRLTEQAHALGLYVSWMVKSGRRRRNAVISVVINEQLNMNRDCRRGDEPHEQRVLLRRHRAPRWGSGGERLERDGHKEGRAPWRMHETVQGREYLLLTRKPMEELHSTPAGRQPYMDFWYNNTWDPQAQYPGTLYGQHGEATVDVGHGTYESSAALWWRIRSSLGEHLEPQTAAAWELRRRSKKETEEIGFGVRQAMDVETRLRLLEAEVLQPSNQHRREGTQKLQEAVDLLEELMAGISKHFHFRQEALENIANGWSLALNGKLYGTMDDLRLEHRRVQQKYLARALGEPRETLGLRRSARRARGTAMSNAFISSCDVDGFRVDTPMQVPLVFYKAWVPAVKLRWQEDGRPLKGIFGEFYVTPERYSTMTGRGKDHAMYHRRVGSQAFEGCGGD</sequence>
<proteinExistence type="predicted"/>
<organism evidence="1 2">
    <name type="scientific">Durusdinium trenchii</name>
    <dbReference type="NCBI Taxonomy" id="1381693"/>
    <lineage>
        <taxon>Eukaryota</taxon>
        <taxon>Sar</taxon>
        <taxon>Alveolata</taxon>
        <taxon>Dinophyceae</taxon>
        <taxon>Suessiales</taxon>
        <taxon>Symbiodiniaceae</taxon>
        <taxon>Durusdinium</taxon>
    </lineage>
</organism>
<gene>
    <name evidence="1" type="ORF">SCF082_LOCUS41870</name>
</gene>
<dbReference type="SUPFAM" id="SSF51445">
    <property type="entry name" value="(Trans)glycosidases"/>
    <property type="match status" value="1"/>
</dbReference>
<keyword evidence="2" id="KW-1185">Reference proteome</keyword>
<protein>
    <submittedName>
        <fullName evidence="1">Neopullulanase SusA (Starch-utilization system protein A)</fullName>
    </submittedName>
</protein>
<dbReference type="InterPro" id="IPR058655">
    <property type="entry name" value="Mok11-14/Ags1-like"/>
</dbReference>
<dbReference type="EMBL" id="CAXAMM010039740">
    <property type="protein sequence ID" value="CAK9088667.1"/>
    <property type="molecule type" value="Genomic_DNA"/>
</dbReference>
<reference evidence="1 2" key="1">
    <citation type="submission" date="2024-02" db="EMBL/GenBank/DDBJ databases">
        <authorList>
            <person name="Chen Y."/>
            <person name="Shah S."/>
            <person name="Dougan E. K."/>
            <person name="Thang M."/>
            <person name="Chan C."/>
        </authorList>
    </citation>
    <scope>NUCLEOTIDE SEQUENCE [LARGE SCALE GENOMIC DNA]</scope>
</reference>
<dbReference type="PANTHER" id="PTHR47182">
    <property type="entry name" value="CELL WALL ALPHA-1,3-GLUCAN SYNTHASE AGS1-RELATED"/>
    <property type="match status" value="1"/>
</dbReference>
<accession>A0ABP0QKE0</accession>
<dbReference type="Gene3D" id="3.20.20.80">
    <property type="entry name" value="Glycosidases"/>
    <property type="match status" value="2"/>
</dbReference>
<evidence type="ECO:0000313" key="2">
    <source>
        <dbReference type="Proteomes" id="UP001642464"/>
    </source>
</evidence>
<comment type="caution">
    <text evidence="1">The sequence shown here is derived from an EMBL/GenBank/DDBJ whole genome shotgun (WGS) entry which is preliminary data.</text>
</comment>
<evidence type="ECO:0000313" key="1">
    <source>
        <dbReference type="EMBL" id="CAK9088667.1"/>
    </source>
</evidence>